<reference evidence="1" key="1">
    <citation type="journal article" date="2011" name="PLoS Biol.">
        <title>Gene gain and loss during evolution of obligate parasitism in the white rust pathogen of Arabidopsis thaliana.</title>
        <authorList>
            <person name="Kemen E."/>
            <person name="Gardiner A."/>
            <person name="Schultz-Larsen T."/>
            <person name="Kemen A.C."/>
            <person name="Balmuth A.L."/>
            <person name="Robert-Seilaniantz A."/>
            <person name="Bailey K."/>
            <person name="Holub E."/>
            <person name="Studholme D.J."/>
            <person name="Maclean D."/>
            <person name="Jones J.D."/>
        </authorList>
    </citation>
    <scope>NUCLEOTIDE SEQUENCE</scope>
</reference>
<reference evidence="1" key="2">
    <citation type="submission" date="2011-02" db="EMBL/GenBank/DDBJ databases">
        <authorList>
            <person name="MacLean D."/>
        </authorList>
    </citation>
    <scope>NUCLEOTIDE SEQUENCE</scope>
</reference>
<gene>
    <name evidence="1" type="primary">AlNc14C420G11512</name>
    <name evidence="1" type="ORF">ALNC14_129710</name>
</gene>
<dbReference type="HOGENOM" id="CLU_2296950_0_0_1"/>
<proteinExistence type="predicted"/>
<dbReference type="AlphaFoldDB" id="F0WZA9"/>
<protein>
    <submittedName>
        <fullName evidence="1">AlNc14C420G11512 protein</fullName>
    </submittedName>
</protein>
<sequence>MSIDTQNLASPRLYLDLFTLSRSASAHDTEGQAGNRCARTIPPDVLYRQSQPNNRPFRYVPVFARSIGICRISLCVEYPIHHDSSTSLLTAQLNGAHRGKL</sequence>
<accession>F0WZA9</accession>
<name>F0WZA9_9STRA</name>
<dbReference type="EMBL" id="FR824463">
    <property type="protein sequence ID" value="CCA26827.1"/>
    <property type="molecule type" value="Genomic_DNA"/>
</dbReference>
<organism evidence="1">
    <name type="scientific">Albugo laibachii Nc14</name>
    <dbReference type="NCBI Taxonomy" id="890382"/>
    <lineage>
        <taxon>Eukaryota</taxon>
        <taxon>Sar</taxon>
        <taxon>Stramenopiles</taxon>
        <taxon>Oomycota</taxon>
        <taxon>Peronosporomycetes</taxon>
        <taxon>Albuginales</taxon>
        <taxon>Albuginaceae</taxon>
        <taxon>Albugo</taxon>
    </lineage>
</organism>
<evidence type="ECO:0000313" key="1">
    <source>
        <dbReference type="EMBL" id="CCA26827.1"/>
    </source>
</evidence>